<evidence type="ECO:0000313" key="2">
    <source>
        <dbReference type="Proteomes" id="UP000195787"/>
    </source>
</evidence>
<name>A0A1R4G0H2_9MICO</name>
<proteinExistence type="predicted"/>
<reference evidence="1 2" key="1">
    <citation type="submission" date="2017-02" db="EMBL/GenBank/DDBJ databases">
        <authorList>
            <person name="Peterson S.W."/>
        </authorList>
    </citation>
    <scope>NUCLEOTIDE SEQUENCE [LARGE SCALE GENOMIC DNA]</scope>
    <source>
        <strain evidence="1 2">LMG 22410</strain>
    </source>
</reference>
<dbReference type="Proteomes" id="UP000195787">
    <property type="component" value="Unassembled WGS sequence"/>
</dbReference>
<accession>A0A1R4G0H2</accession>
<organism evidence="1 2">
    <name type="scientific">Agrococcus casei LMG 22410</name>
    <dbReference type="NCBI Taxonomy" id="1255656"/>
    <lineage>
        <taxon>Bacteria</taxon>
        <taxon>Bacillati</taxon>
        <taxon>Actinomycetota</taxon>
        <taxon>Actinomycetes</taxon>
        <taxon>Micrococcales</taxon>
        <taxon>Microbacteriaceae</taxon>
        <taxon>Agrococcus</taxon>
    </lineage>
</organism>
<sequence>MTFSMQAIEDGGIGVPPEGVSADNLQAFTELTIDTLSKHTTDARKTFIAHVTDKQITRFDPLMEAAVKAAAELNAGAWSTPISTMREGVREAFLDQLFAVAHSTALGLNLGLGAMAPNEISEAGKTALHEWLQQLPHDRSRELANHLATKHSITRMRDRRRNPWAAFHDIADEVAAA</sequence>
<keyword evidence="2" id="KW-1185">Reference proteome</keyword>
<evidence type="ECO:0000313" key="1">
    <source>
        <dbReference type="EMBL" id="SJM61645.1"/>
    </source>
</evidence>
<protein>
    <submittedName>
        <fullName evidence="1">Uncharacterized protein</fullName>
    </submittedName>
</protein>
<dbReference type="AlphaFoldDB" id="A0A1R4G0H2"/>
<dbReference type="EMBL" id="FUHU01000035">
    <property type="protein sequence ID" value="SJM61645.1"/>
    <property type="molecule type" value="Genomic_DNA"/>
</dbReference>
<gene>
    <name evidence="1" type="ORF">CZ674_07865</name>
</gene>